<dbReference type="InterPro" id="IPR009875">
    <property type="entry name" value="PilZ_domain"/>
</dbReference>
<evidence type="ECO:0000313" key="2">
    <source>
        <dbReference type="EMBL" id="MFC4656228.1"/>
    </source>
</evidence>
<reference evidence="3" key="1">
    <citation type="journal article" date="2019" name="Int. J. Syst. Evol. Microbiol.">
        <title>The Global Catalogue of Microorganisms (GCM) 10K type strain sequencing project: providing services to taxonomists for standard genome sequencing and annotation.</title>
        <authorList>
            <consortium name="The Broad Institute Genomics Platform"/>
            <consortium name="The Broad Institute Genome Sequencing Center for Infectious Disease"/>
            <person name="Wu L."/>
            <person name="Ma J."/>
        </authorList>
    </citation>
    <scope>NUCLEOTIDE SEQUENCE [LARGE SCALE GENOMIC DNA]</scope>
    <source>
        <strain evidence="3">DT28</strain>
    </source>
</reference>
<dbReference type="EMBL" id="JBHSGB010000013">
    <property type="protein sequence ID" value="MFC4656228.1"/>
    <property type="molecule type" value="Genomic_DNA"/>
</dbReference>
<gene>
    <name evidence="2" type="ORF">ACFO3I_14525</name>
</gene>
<proteinExistence type="predicted"/>
<dbReference type="Gene3D" id="2.30.110.10">
    <property type="entry name" value="Electron Transport, Fmn-binding Protein, Chain A"/>
    <property type="match status" value="1"/>
</dbReference>
<feature type="domain" description="PilZ" evidence="1">
    <location>
        <begin position="115"/>
        <end position="219"/>
    </location>
</feature>
<evidence type="ECO:0000259" key="1">
    <source>
        <dbReference type="Pfam" id="PF07238"/>
    </source>
</evidence>
<dbReference type="Pfam" id="PF07238">
    <property type="entry name" value="PilZ"/>
    <property type="match status" value="1"/>
</dbReference>
<organism evidence="2 3">
    <name type="scientific">Rheinheimera marina</name>
    <dbReference type="NCBI Taxonomy" id="1774958"/>
    <lineage>
        <taxon>Bacteria</taxon>
        <taxon>Pseudomonadati</taxon>
        <taxon>Pseudomonadota</taxon>
        <taxon>Gammaproteobacteria</taxon>
        <taxon>Chromatiales</taxon>
        <taxon>Chromatiaceae</taxon>
        <taxon>Rheinheimera</taxon>
    </lineage>
</organism>
<dbReference type="Gene3D" id="2.40.10.220">
    <property type="entry name" value="predicted glycosyltransferase like domains"/>
    <property type="match status" value="1"/>
</dbReference>
<name>A0ABV9JPM4_9GAMM</name>
<sequence>MQSPDISVEFDTEQQWLSHVKVGQRFDIQLLDHLKTRCTAELIGYKTGRYLFFKPDDSVPERFFQNGLILVCRFLLEETIGECLAFKSELLQLIRLPDRLIAISFPDAVQRRGLRLEKRSSLFLPATVRLNMEVLQNARSFNGHLVDVSNSGCRFLFEAEYKANKVQLAPVLLRVENPKLGDPIAISGEVRNSRVDERGLSIGIQFNEAQYRLEQLIQQAF</sequence>
<keyword evidence="3" id="KW-1185">Reference proteome</keyword>
<dbReference type="SUPFAM" id="SSF141371">
    <property type="entry name" value="PilZ domain-like"/>
    <property type="match status" value="2"/>
</dbReference>
<protein>
    <submittedName>
        <fullName evidence="2">PilZ domain-containing protein</fullName>
    </submittedName>
</protein>
<dbReference type="InterPro" id="IPR012349">
    <property type="entry name" value="Split_barrel_FMN-bd"/>
</dbReference>
<dbReference type="RefSeq" id="WP_377335110.1">
    <property type="nucleotide sequence ID" value="NZ_JBHSGB010000013.1"/>
</dbReference>
<evidence type="ECO:0000313" key="3">
    <source>
        <dbReference type="Proteomes" id="UP001595962"/>
    </source>
</evidence>
<comment type="caution">
    <text evidence="2">The sequence shown here is derived from an EMBL/GenBank/DDBJ whole genome shotgun (WGS) entry which is preliminary data.</text>
</comment>
<dbReference type="Proteomes" id="UP001595962">
    <property type="component" value="Unassembled WGS sequence"/>
</dbReference>
<accession>A0ABV9JPM4</accession>